<evidence type="ECO:0000259" key="7">
    <source>
        <dbReference type="SMART" id="SM01049"/>
    </source>
</evidence>
<dbReference type="InterPro" id="IPR033480">
    <property type="entry name" value="sCache_2"/>
</dbReference>
<feature type="signal peptide" evidence="6">
    <location>
        <begin position="1"/>
        <end position="23"/>
    </location>
</feature>
<dbReference type="AlphaFoldDB" id="A0A480AT06"/>
<comment type="caution">
    <text evidence="8">The sequence shown here is derived from an EMBL/GenBank/DDBJ whole genome shotgun (WGS) entry which is preliminary data.</text>
</comment>
<keyword evidence="4" id="KW-1133">Transmembrane helix</keyword>
<dbReference type="Proteomes" id="UP000301751">
    <property type="component" value="Unassembled WGS sequence"/>
</dbReference>
<keyword evidence="9" id="KW-1185">Reference proteome</keyword>
<dbReference type="GO" id="GO:0005886">
    <property type="term" value="C:plasma membrane"/>
    <property type="evidence" value="ECO:0007669"/>
    <property type="project" value="UniProtKB-SubCell"/>
</dbReference>
<reference evidence="9" key="1">
    <citation type="submission" date="2019-03" db="EMBL/GenBank/DDBJ databases">
        <title>Aquabacterium pictum sp.nov., the first bacteriochlorophyll a-containing freshwater bacterium in the genus Aquabacterium of the class Betaproteobacteria.</title>
        <authorList>
            <person name="Hirose S."/>
            <person name="Tank M."/>
            <person name="Hara E."/>
            <person name="Tamaki H."/>
            <person name="Takaichi S."/>
            <person name="Haruta S."/>
            <person name="Hanada S."/>
        </authorList>
    </citation>
    <scope>NUCLEOTIDE SEQUENCE [LARGE SCALE GENOMIC DNA]</scope>
    <source>
        <strain evidence="9">W35</strain>
    </source>
</reference>
<dbReference type="Pfam" id="PF17200">
    <property type="entry name" value="sCache_2"/>
    <property type="match status" value="1"/>
</dbReference>
<name>A0A480AT06_9BURK</name>
<keyword evidence="5" id="KW-0472">Membrane</keyword>
<gene>
    <name evidence="8" type="ORF">AQPW35_23130</name>
</gene>
<dbReference type="EMBL" id="BJCL01000005">
    <property type="protein sequence ID" value="GCL63232.1"/>
    <property type="molecule type" value="Genomic_DNA"/>
</dbReference>
<evidence type="ECO:0000313" key="9">
    <source>
        <dbReference type="Proteomes" id="UP000301751"/>
    </source>
</evidence>
<feature type="chain" id="PRO_5019762721" description="Single Cache domain-containing protein" evidence="6">
    <location>
        <begin position="24"/>
        <end position="153"/>
    </location>
</feature>
<proteinExistence type="predicted"/>
<dbReference type="SMART" id="SM01049">
    <property type="entry name" value="Cache_2"/>
    <property type="match status" value="1"/>
</dbReference>
<keyword evidence="3" id="KW-0812">Transmembrane</keyword>
<dbReference type="Gene3D" id="3.30.450.20">
    <property type="entry name" value="PAS domain"/>
    <property type="match status" value="1"/>
</dbReference>
<keyword evidence="2" id="KW-1003">Cell membrane</keyword>
<keyword evidence="6" id="KW-0732">Signal</keyword>
<organism evidence="8 9">
    <name type="scientific">Pseudaquabacterium pictum</name>
    <dbReference type="NCBI Taxonomy" id="2315236"/>
    <lineage>
        <taxon>Bacteria</taxon>
        <taxon>Pseudomonadati</taxon>
        <taxon>Pseudomonadota</taxon>
        <taxon>Betaproteobacteria</taxon>
        <taxon>Burkholderiales</taxon>
        <taxon>Sphaerotilaceae</taxon>
        <taxon>Pseudaquabacterium</taxon>
    </lineage>
</organism>
<evidence type="ECO:0000256" key="4">
    <source>
        <dbReference type="ARBA" id="ARBA00022989"/>
    </source>
</evidence>
<evidence type="ECO:0000256" key="1">
    <source>
        <dbReference type="ARBA" id="ARBA00004651"/>
    </source>
</evidence>
<comment type="subcellular location">
    <subcellularLocation>
        <location evidence="1">Cell membrane</location>
        <topology evidence="1">Multi-pass membrane protein</topology>
    </subcellularLocation>
</comment>
<dbReference type="RefSeq" id="WP_137732976.1">
    <property type="nucleotide sequence ID" value="NZ_BJCL01000005.1"/>
</dbReference>
<evidence type="ECO:0000256" key="5">
    <source>
        <dbReference type="ARBA" id="ARBA00023136"/>
    </source>
</evidence>
<evidence type="ECO:0000256" key="3">
    <source>
        <dbReference type="ARBA" id="ARBA00022692"/>
    </source>
</evidence>
<evidence type="ECO:0000256" key="6">
    <source>
        <dbReference type="SAM" id="SignalP"/>
    </source>
</evidence>
<sequence>MKKFARCLSLAIAAAVLSVPVAAEVKNATKDEALAMIKKAVAHYKKVGKDKALADFSAKGGPFTDRDLYVYTADLTGKVTSHGANEKLLGRDLMQLKDADGKLFIVEILDKAKAGKTGWTDYKWVNPVSKDIEQKSAYCEPLDAQVICAGVYK</sequence>
<evidence type="ECO:0000256" key="2">
    <source>
        <dbReference type="ARBA" id="ARBA00022475"/>
    </source>
</evidence>
<accession>A0A480AT06</accession>
<feature type="domain" description="Single Cache" evidence="7">
    <location>
        <begin position="22"/>
        <end position="106"/>
    </location>
</feature>
<dbReference type="OrthoDB" id="8780225at2"/>
<protein>
    <recommendedName>
        <fullName evidence="7">Single Cache domain-containing protein</fullName>
    </recommendedName>
</protein>
<evidence type="ECO:0000313" key="8">
    <source>
        <dbReference type="EMBL" id="GCL63232.1"/>
    </source>
</evidence>